<gene>
    <name evidence="3" type="ORF">BDY17DRAFT_27773</name>
</gene>
<organism evidence="3 4">
    <name type="scientific">Neohortaea acidophila</name>
    <dbReference type="NCBI Taxonomy" id="245834"/>
    <lineage>
        <taxon>Eukaryota</taxon>
        <taxon>Fungi</taxon>
        <taxon>Dikarya</taxon>
        <taxon>Ascomycota</taxon>
        <taxon>Pezizomycotina</taxon>
        <taxon>Dothideomycetes</taxon>
        <taxon>Dothideomycetidae</taxon>
        <taxon>Mycosphaerellales</taxon>
        <taxon>Teratosphaeriaceae</taxon>
        <taxon>Neohortaea</taxon>
    </lineage>
</organism>
<evidence type="ECO:0000256" key="2">
    <source>
        <dbReference type="SAM" id="Phobius"/>
    </source>
</evidence>
<feature type="compositionally biased region" description="Basic residues" evidence="1">
    <location>
        <begin position="1"/>
        <end position="10"/>
    </location>
</feature>
<dbReference type="OrthoDB" id="3358048at2759"/>
<evidence type="ECO:0000313" key="4">
    <source>
        <dbReference type="Proteomes" id="UP000799767"/>
    </source>
</evidence>
<dbReference type="AlphaFoldDB" id="A0A6A6PIK6"/>
<keyword evidence="2" id="KW-0472">Membrane</keyword>
<keyword evidence="4" id="KW-1185">Reference proteome</keyword>
<keyword evidence="2" id="KW-1133">Transmembrane helix</keyword>
<dbReference type="GeneID" id="54473009"/>
<dbReference type="EMBL" id="MU001640">
    <property type="protein sequence ID" value="KAF2479870.1"/>
    <property type="molecule type" value="Genomic_DNA"/>
</dbReference>
<feature type="transmembrane region" description="Helical" evidence="2">
    <location>
        <begin position="121"/>
        <end position="141"/>
    </location>
</feature>
<keyword evidence="2" id="KW-0812">Transmembrane</keyword>
<dbReference type="Proteomes" id="UP000799767">
    <property type="component" value="Unassembled WGS sequence"/>
</dbReference>
<feature type="transmembrane region" description="Helical" evidence="2">
    <location>
        <begin position="45"/>
        <end position="66"/>
    </location>
</feature>
<reference evidence="3" key="1">
    <citation type="journal article" date="2020" name="Stud. Mycol.">
        <title>101 Dothideomycetes genomes: a test case for predicting lifestyles and emergence of pathogens.</title>
        <authorList>
            <person name="Haridas S."/>
            <person name="Albert R."/>
            <person name="Binder M."/>
            <person name="Bloem J."/>
            <person name="Labutti K."/>
            <person name="Salamov A."/>
            <person name="Andreopoulos B."/>
            <person name="Baker S."/>
            <person name="Barry K."/>
            <person name="Bills G."/>
            <person name="Bluhm B."/>
            <person name="Cannon C."/>
            <person name="Castanera R."/>
            <person name="Culley D."/>
            <person name="Daum C."/>
            <person name="Ezra D."/>
            <person name="Gonzalez J."/>
            <person name="Henrissat B."/>
            <person name="Kuo A."/>
            <person name="Liang C."/>
            <person name="Lipzen A."/>
            <person name="Lutzoni F."/>
            <person name="Magnuson J."/>
            <person name="Mondo S."/>
            <person name="Nolan M."/>
            <person name="Ohm R."/>
            <person name="Pangilinan J."/>
            <person name="Park H.-J."/>
            <person name="Ramirez L."/>
            <person name="Alfaro M."/>
            <person name="Sun H."/>
            <person name="Tritt A."/>
            <person name="Yoshinaga Y."/>
            <person name="Zwiers L.-H."/>
            <person name="Turgeon B."/>
            <person name="Goodwin S."/>
            <person name="Spatafora J."/>
            <person name="Crous P."/>
            <person name="Grigoriev I."/>
        </authorList>
    </citation>
    <scope>NUCLEOTIDE SEQUENCE</scope>
    <source>
        <strain evidence="3">CBS 113389</strain>
    </source>
</reference>
<evidence type="ECO:0000313" key="3">
    <source>
        <dbReference type="EMBL" id="KAF2479870.1"/>
    </source>
</evidence>
<dbReference type="RefSeq" id="XP_033586440.1">
    <property type="nucleotide sequence ID" value="XM_033732007.1"/>
</dbReference>
<sequence length="182" mass="20469">MTTTRLRKAIHYPSSDSDEGDHIDEEHQERLITTLQTEDARKTHLYRTLFLAIPLLSLLYATYHLLSPSTSARNKLLSLLSVSSLACTAYHLHFMPSAPPDRKGKKAVYKVEMERGPVERYLVLLNAVLAGVLGLAAWVSWRRGWVEDAWREALPGSEYCSLPLSTVVLMLGLTNDEQLFSG</sequence>
<accession>A0A6A6PIK6</accession>
<feature type="region of interest" description="Disordered" evidence="1">
    <location>
        <begin position="1"/>
        <end position="22"/>
    </location>
</feature>
<name>A0A6A6PIK6_9PEZI</name>
<protein>
    <submittedName>
        <fullName evidence="3">Uncharacterized protein</fullName>
    </submittedName>
</protein>
<evidence type="ECO:0000256" key="1">
    <source>
        <dbReference type="SAM" id="MobiDB-lite"/>
    </source>
</evidence>
<proteinExistence type="predicted"/>